<dbReference type="Pfam" id="PF03184">
    <property type="entry name" value="DDE_1"/>
    <property type="match status" value="1"/>
</dbReference>
<dbReference type="InterPro" id="IPR004875">
    <property type="entry name" value="DDE_SF_endonuclease_dom"/>
</dbReference>
<dbReference type="PANTHER" id="PTHR19303:SF71">
    <property type="entry name" value="ZINC FINGER PHD-TYPE DOMAIN-CONTAINING PROTEIN"/>
    <property type="match status" value="1"/>
</dbReference>
<gene>
    <name evidence="3" type="primary">jg18712</name>
    <name evidence="3" type="ORF">PAEG_LOCUS19393</name>
</gene>
<dbReference type="InterPro" id="IPR036397">
    <property type="entry name" value="RNaseH_sf"/>
</dbReference>
<feature type="compositionally biased region" description="Basic and acidic residues" evidence="1">
    <location>
        <begin position="420"/>
        <end position="431"/>
    </location>
</feature>
<dbReference type="GO" id="GO:0005634">
    <property type="term" value="C:nucleus"/>
    <property type="evidence" value="ECO:0007669"/>
    <property type="project" value="TreeGrafter"/>
</dbReference>
<reference evidence="3" key="1">
    <citation type="submission" date="2022-03" db="EMBL/GenBank/DDBJ databases">
        <authorList>
            <person name="Lindestad O."/>
        </authorList>
    </citation>
    <scope>NUCLEOTIDE SEQUENCE</scope>
</reference>
<dbReference type="AlphaFoldDB" id="A0A8S4S0K3"/>
<name>A0A8S4S0K3_9NEOP</name>
<evidence type="ECO:0000313" key="4">
    <source>
        <dbReference type="Proteomes" id="UP000838756"/>
    </source>
</evidence>
<protein>
    <submittedName>
        <fullName evidence="3">Jg18712 protein</fullName>
    </submittedName>
</protein>
<proteinExistence type="predicted"/>
<feature type="compositionally biased region" description="Polar residues" evidence="1">
    <location>
        <begin position="366"/>
        <end position="381"/>
    </location>
</feature>
<dbReference type="PANTHER" id="PTHR19303">
    <property type="entry name" value="TRANSPOSON"/>
    <property type="match status" value="1"/>
</dbReference>
<accession>A0A8S4S0K3</accession>
<keyword evidence="4" id="KW-1185">Reference proteome</keyword>
<dbReference type="GO" id="GO:0003677">
    <property type="term" value="F:DNA binding"/>
    <property type="evidence" value="ECO:0007669"/>
    <property type="project" value="TreeGrafter"/>
</dbReference>
<feature type="region of interest" description="Disordered" evidence="1">
    <location>
        <begin position="366"/>
        <end position="431"/>
    </location>
</feature>
<dbReference type="OrthoDB" id="8187571at2759"/>
<evidence type="ECO:0000256" key="1">
    <source>
        <dbReference type="SAM" id="MobiDB-lite"/>
    </source>
</evidence>
<feature type="compositionally biased region" description="Polar residues" evidence="1">
    <location>
        <begin position="479"/>
        <end position="491"/>
    </location>
</feature>
<evidence type="ECO:0000313" key="3">
    <source>
        <dbReference type="EMBL" id="CAH2243225.1"/>
    </source>
</evidence>
<sequence>MHYGLTTVQIRKLAYEYAKALNLKYPTKWDENQMAGLEWMRKYRERNANLSLRKPENTSAARSFAFNKTAVHEFYSNLADVLQRHNFAADRIFNFDESGVSTVLETPKILAPKSQKQVGQIVSAERGELMTFGAIISASGNTIPPLFVFPRVHYKDHFLEGAPEGSLGAANRSGWINADIFVSVLKHIQKHTLSSKEHPILLLCDNHESHISLQAITYARDNGIIFVSFPPHTSHRLQPLDVGVFGPFKAKLKIAFNNWHMSNPGKTINIYNIPKLVKLAYFESFTAKNITSAFEKPGIWPFNEMAFSDEDFAPIEVYASNNSVNRTSNPDTSTVALELQPSTSVPSTEADIREQSPSLLQNSLFTGIGEPSTSAAETQPEPSAYIPITPEVIRPYPTAARTRKTDKGRKPGKSRIYTDTPEKNELEERHRLKELKKIEQERKARAKAVKRSLKELNSRQKKKKPKQIESDEDSEETEGSQFSLRESSTSPIDFETDEETDDRSINDNLNVTPEKIKDNCFLLVKFAKKTSVVYYIGKVLSHYSPTELKISYLRKKPGSWSFFFPDIEDIHTLYISDVAMILPDPQPRAGCTARMARLFTFAVNLNNYNVQ</sequence>
<dbReference type="Gene3D" id="3.30.420.10">
    <property type="entry name" value="Ribonuclease H-like superfamily/Ribonuclease H"/>
    <property type="match status" value="1"/>
</dbReference>
<dbReference type="Proteomes" id="UP000838756">
    <property type="component" value="Unassembled WGS sequence"/>
</dbReference>
<dbReference type="EMBL" id="CAKXAJ010025722">
    <property type="protein sequence ID" value="CAH2243225.1"/>
    <property type="molecule type" value="Genomic_DNA"/>
</dbReference>
<organism evidence="3 4">
    <name type="scientific">Pararge aegeria aegeria</name>
    <dbReference type="NCBI Taxonomy" id="348720"/>
    <lineage>
        <taxon>Eukaryota</taxon>
        <taxon>Metazoa</taxon>
        <taxon>Ecdysozoa</taxon>
        <taxon>Arthropoda</taxon>
        <taxon>Hexapoda</taxon>
        <taxon>Insecta</taxon>
        <taxon>Pterygota</taxon>
        <taxon>Neoptera</taxon>
        <taxon>Endopterygota</taxon>
        <taxon>Lepidoptera</taxon>
        <taxon>Glossata</taxon>
        <taxon>Ditrysia</taxon>
        <taxon>Papilionoidea</taxon>
        <taxon>Nymphalidae</taxon>
        <taxon>Satyrinae</taxon>
        <taxon>Satyrini</taxon>
        <taxon>Parargina</taxon>
        <taxon>Pararge</taxon>
    </lineage>
</organism>
<feature type="region of interest" description="Disordered" evidence="1">
    <location>
        <begin position="446"/>
        <end position="507"/>
    </location>
</feature>
<feature type="domain" description="DDE-1" evidence="2">
    <location>
        <begin position="169"/>
        <end position="294"/>
    </location>
</feature>
<evidence type="ECO:0000259" key="2">
    <source>
        <dbReference type="Pfam" id="PF03184"/>
    </source>
</evidence>
<comment type="caution">
    <text evidence="3">The sequence shown here is derived from an EMBL/GenBank/DDBJ whole genome shotgun (WGS) entry which is preliminary data.</text>
</comment>
<dbReference type="InterPro" id="IPR050863">
    <property type="entry name" value="CenT-Element_Derived"/>
</dbReference>